<keyword evidence="3" id="KW-0804">Transcription</keyword>
<dbReference type="SMART" id="SM00345">
    <property type="entry name" value="HTH_GNTR"/>
    <property type="match status" value="1"/>
</dbReference>
<protein>
    <submittedName>
        <fullName evidence="5">FadR family transcriptional regulator</fullName>
    </submittedName>
</protein>
<dbReference type="EMBL" id="CP091430">
    <property type="protein sequence ID" value="UVI29543.1"/>
    <property type="molecule type" value="Genomic_DNA"/>
</dbReference>
<dbReference type="PROSITE" id="PS50949">
    <property type="entry name" value="HTH_GNTR"/>
    <property type="match status" value="1"/>
</dbReference>
<dbReference type="InterPro" id="IPR036390">
    <property type="entry name" value="WH_DNA-bd_sf"/>
</dbReference>
<evidence type="ECO:0000256" key="1">
    <source>
        <dbReference type="ARBA" id="ARBA00023015"/>
    </source>
</evidence>
<dbReference type="Pfam" id="PF07729">
    <property type="entry name" value="FCD"/>
    <property type="match status" value="1"/>
</dbReference>
<evidence type="ECO:0000313" key="6">
    <source>
        <dbReference type="Proteomes" id="UP001057877"/>
    </source>
</evidence>
<dbReference type="RefSeq" id="WP_258385632.1">
    <property type="nucleotide sequence ID" value="NZ_CP091430.1"/>
</dbReference>
<evidence type="ECO:0000313" key="5">
    <source>
        <dbReference type="EMBL" id="UVI29543.1"/>
    </source>
</evidence>
<dbReference type="SUPFAM" id="SSF46785">
    <property type="entry name" value="Winged helix' DNA-binding domain"/>
    <property type="match status" value="1"/>
</dbReference>
<dbReference type="InterPro" id="IPR036388">
    <property type="entry name" value="WH-like_DNA-bd_sf"/>
</dbReference>
<dbReference type="Proteomes" id="UP001057877">
    <property type="component" value="Chromosome"/>
</dbReference>
<dbReference type="InterPro" id="IPR008920">
    <property type="entry name" value="TF_FadR/GntR_C"/>
</dbReference>
<sequence>MNTRPIKSSEWVTNNLKAQITAGDWKAGDKLPSVVELATQFNVGRSTIREALSALKAVGMLDIRQGGGTYVKAEAPVLSEEMQADWMARAESLRHILEVRKVLETGSASLAARHRSEEQLGALRMTLEEMQACLSDEQAGEQADIRFHLQIAEAAQNPVLTDLVRSLSQRLHESMRDTRALWFYAERRSAERLLKEHTSIFEAIEARDEHQAGLRMEQHIAKVERVLYERTNR</sequence>
<dbReference type="CDD" id="cd07377">
    <property type="entry name" value="WHTH_GntR"/>
    <property type="match status" value="1"/>
</dbReference>
<evidence type="ECO:0000259" key="4">
    <source>
        <dbReference type="PROSITE" id="PS50949"/>
    </source>
</evidence>
<dbReference type="SUPFAM" id="SSF48008">
    <property type="entry name" value="GntR ligand-binding domain-like"/>
    <property type="match status" value="1"/>
</dbReference>
<dbReference type="InterPro" id="IPR011711">
    <property type="entry name" value="GntR_C"/>
</dbReference>
<reference evidence="5" key="1">
    <citation type="submission" date="2022-01" db="EMBL/GenBank/DDBJ databases">
        <title>Paenibacillus spongiae sp. nov., isolated from marine sponge.</title>
        <authorList>
            <person name="Li Z."/>
            <person name="Zhang M."/>
        </authorList>
    </citation>
    <scope>NUCLEOTIDE SEQUENCE</scope>
    <source>
        <strain evidence="5">PHS-Z3</strain>
    </source>
</reference>
<keyword evidence="2" id="KW-0238">DNA-binding</keyword>
<keyword evidence="1" id="KW-0805">Transcription regulation</keyword>
<dbReference type="Pfam" id="PF00392">
    <property type="entry name" value="GntR"/>
    <property type="match status" value="1"/>
</dbReference>
<dbReference type="Gene3D" id="1.10.10.10">
    <property type="entry name" value="Winged helix-like DNA-binding domain superfamily/Winged helix DNA-binding domain"/>
    <property type="match status" value="1"/>
</dbReference>
<dbReference type="SMART" id="SM00895">
    <property type="entry name" value="FCD"/>
    <property type="match status" value="1"/>
</dbReference>
<dbReference type="PANTHER" id="PTHR43537">
    <property type="entry name" value="TRANSCRIPTIONAL REGULATOR, GNTR FAMILY"/>
    <property type="match status" value="1"/>
</dbReference>
<evidence type="ECO:0000256" key="2">
    <source>
        <dbReference type="ARBA" id="ARBA00023125"/>
    </source>
</evidence>
<dbReference type="Gene3D" id="1.20.120.530">
    <property type="entry name" value="GntR ligand-binding domain-like"/>
    <property type="match status" value="1"/>
</dbReference>
<accession>A0ABY5S7P5</accession>
<dbReference type="InterPro" id="IPR000524">
    <property type="entry name" value="Tscrpt_reg_HTH_GntR"/>
</dbReference>
<dbReference type="PANTHER" id="PTHR43537:SF5">
    <property type="entry name" value="UXU OPERON TRANSCRIPTIONAL REGULATOR"/>
    <property type="match status" value="1"/>
</dbReference>
<gene>
    <name evidence="5" type="ORF">L1F29_29685</name>
</gene>
<dbReference type="PRINTS" id="PR00035">
    <property type="entry name" value="HTHGNTR"/>
</dbReference>
<name>A0ABY5S7P5_9BACL</name>
<keyword evidence="6" id="KW-1185">Reference proteome</keyword>
<organism evidence="5 6">
    <name type="scientific">Paenibacillus spongiae</name>
    <dbReference type="NCBI Taxonomy" id="2909671"/>
    <lineage>
        <taxon>Bacteria</taxon>
        <taxon>Bacillati</taxon>
        <taxon>Bacillota</taxon>
        <taxon>Bacilli</taxon>
        <taxon>Bacillales</taxon>
        <taxon>Paenibacillaceae</taxon>
        <taxon>Paenibacillus</taxon>
    </lineage>
</organism>
<proteinExistence type="predicted"/>
<evidence type="ECO:0000256" key="3">
    <source>
        <dbReference type="ARBA" id="ARBA00023163"/>
    </source>
</evidence>
<feature type="domain" description="HTH gntR-type" evidence="4">
    <location>
        <begin position="6"/>
        <end position="74"/>
    </location>
</feature>